<proteinExistence type="predicted"/>
<evidence type="ECO:0008006" key="2">
    <source>
        <dbReference type="Google" id="ProtNLM"/>
    </source>
</evidence>
<protein>
    <recommendedName>
        <fullName evidence="2">Antibiotic biosynthesis monooxygenase</fullName>
    </recommendedName>
</protein>
<accession>A0A1J5T0L9</accession>
<comment type="caution">
    <text evidence="1">The sequence shown here is derived from an EMBL/GenBank/DDBJ whole genome shotgun (WGS) entry which is preliminary data.</text>
</comment>
<dbReference type="AlphaFoldDB" id="A0A1J5T0L9"/>
<reference evidence="1" key="1">
    <citation type="submission" date="2016-10" db="EMBL/GenBank/DDBJ databases">
        <title>Sequence of Gallionella enrichment culture.</title>
        <authorList>
            <person name="Poehlein A."/>
            <person name="Muehling M."/>
            <person name="Daniel R."/>
        </authorList>
    </citation>
    <scope>NUCLEOTIDE SEQUENCE</scope>
</reference>
<gene>
    <name evidence="1" type="ORF">GALL_82220</name>
</gene>
<name>A0A1J5T0L9_9ZZZZ</name>
<sequence>MNVSHTSVQAKHIYRVDRFVVPEAACDEFLNNVRQTHGLLKVLPGFLFEVVLKQVSGENRYNFVTMVEWDSGVSMANAKSVVAAMHTQTHFNPQEMFDRLGIQAELVNYQRLDS</sequence>
<dbReference type="SUPFAM" id="SSF54909">
    <property type="entry name" value="Dimeric alpha+beta barrel"/>
    <property type="match status" value="1"/>
</dbReference>
<evidence type="ECO:0000313" key="1">
    <source>
        <dbReference type="EMBL" id="OIR09816.1"/>
    </source>
</evidence>
<dbReference type="Gene3D" id="3.30.70.100">
    <property type="match status" value="1"/>
</dbReference>
<organism evidence="1">
    <name type="scientific">mine drainage metagenome</name>
    <dbReference type="NCBI Taxonomy" id="410659"/>
    <lineage>
        <taxon>unclassified sequences</taxon>
        <taxon>metagenomes</taxon>
        <taxon>ecological metagenomes</taxon>
    </lineage>
</organism>
<dbReference type="InterPro" id="IPR011008">
    <property type="entry name" value="Dimeric_a/b-barrel"/>
</dbReference>
<dbReference type="EMBL" id="MLJW01000025">
    <property type="protein sequence ID" value="OIR09816.1"/>
    <property type="molecule type" value="Genomic_DNA"/>
</dbReference>